<feature type="binding site" evidence="8">
    <location>
        <position position="59"/>
    </location>
    <ligand>
        <name>(R)-pantoate</name>
        <dbReference type="ChEBI" id="CHEBI:15980"/>
    </ligand>
</feature>
<protein>
    <recommendedName>
        <fullName evidence="8">Pantothenate synthetase</fullName>
        <shortName evidence="8">PS</shortName>
        <ecNumber evidence="8">6.3.2.1</ecNumber>
    </recommendedName>
    <alternativeName>
        <fullName evidence="8">Pantoate--beta-alanine ligase</fullName>
    </alternativeName>
    <alternativeName>
        <fullName evidence="8">Pantoate-activating enzyme</fullName>
    </alternativeName>
</protein>
<dbReference type="InterPro" id="IPR042176">
    <property type="entry name" value="Pantoate_ligase_C"/>
</dbReference>
<dbReference type="InterPro" id="IPR014729">
    <property type="entry name" value="Rossmann-like_a/b/a_fold"/>
</dbReference>
<dbReference type="SUPFAM" id="SSF52374">
    <property type="entry name" value="Nucleotidylyl transferase"/>
    <property type="match status" value="1"/>
</dbReference>
<feature type="binding site" evidence="8">
    <location>
        <begin position="146"/>
        <end position="149"/>
    </location>
    <ligand>
        <name>ATP</name>
        <dbReference type="ChEBI" id="CHEBI:30616"/>
    </ligand>
</feature>
<keyword evidence="8" id="KW-0963">Cytoplasm</keyword>
<dbReference type="HAMAP" id="MF_00158">
    <property type="entry name" value="PanC"/>
    <property type="match status" value="1"/>
</dbReference>
<dbReference type="EMBL" id="OU015584">
    <property type="protein sequence ID" value="CAG5087079.1"/>
    <property type="molecule type" value="Genomic_DNA"/>
</dbReference>
<dbReference type="InterPro" id="IPR003721">
    <property type="entry name" value="Pantoate_ligase"/>
</dbReference>
<dbReference type="EC" id="6.3.2.1" evidence="8"/>
<comment type="catalytic activity">
    <reaction evidence="7 8">
        <text>(R)-pantoate + beta-alanine + ATP = (R)-pantothenate + AMP + diphosphate + H(+)</text>
        <dbReference type="Rhea" id="RHEA:10912"/>
        <dbReference type="ChEBI" id="CHEBI:15378"/>
        <dbReference type="ChEBI" id="CHEBI:15980"/>
        <dbReference type="ChEBI" id="CHEBI:29032"/>
        <dbReference type="ChEBI" id="CHEBI:30616"/>
        <dbReference type="ChEBI" id="CHEBI:33019"/>
        <dbReference type="ChEBI" id="CHEBI:57966"/>
        <dbReference type="ChEBI" id="CHEBI:456215"/>
        <dbReference type="EC" id="6.3.2.1"/>
    </reaction>
</comment>
<evidence type="ECO:0000256" key="4">
    <source>
        <dbReference type="ARBA" id="ARBA00022655"/>
    </source>
</evidence>
<name>A0A916JQP8_9FLAO</name>
<keyword evidence="3 8" id="KW-0436">Ligase</keyword>
<accession>A0A916JQP8</accession>
<comment type="miscellaneous">
    <text evidence="8">The reaction proceeds by a bi uni uni bi ping pong mechanism.</text>
</comment>
<feature type="binding site" evidence="8">
    <location>
        <begin position="28"/>
        <end position="35"/>
    </location>
    <ligand>
        <name>ATP</name>
        <dbReference type="ChEBI" id="CHEBI:30616"/>
    </ligand>
</feature>
<evidence type="ECO:0000313" key="9">
    <source>
        <dbReference type="EMBL" id="CAG5087079.1"/>
    </source>
</evidence>
<dbReference type="PANTHER" id="PTHR21299:SF1">
    <property type="entry name" value="PANTOATE--BETA-ALANINE LIGASE"/>
    <property type="match status" value="1"/>
</dbReference>
<comment type="subunit">
    <text evidence="8">Homodimer.</text>
</comment>
<dbReference type="GO" id="GO:0005829">
    <property type="term" value="C:cytosol"/>
    <property type="evidence" value="ECO:0007669"/>
    <property type="project" value="TreeGrafter"/>
</dbReference>
<dbReference type="GO" id="GO:0005524">
    <property type="term" value="F:ATP binding"/>
    <property type="evidence" value="ECO:0007669"/>
    <property type="project" value="UniProtKB-KW"/>
</dbReference>
<comment type="function">
    <text evidence="8">Catalyzes the condensation of pantoate with beta-alanine in an ATP-dependent reaction via a pantoyl-adenylate intermediate.</text>
</comment>
<evidence type="ECO:0000256" key="3">
    <source>
        <dbReference type="ARBA" id="ARBA00022598"/>
    </source>
</evidence>
<feature type="binding site" evidence="8">
    <location>
        <position position="152"/>
    </location>
    <ligand>
        <name>(R)-pantoate</name>
        <dbReference type="ChEBI" id="CHEBI:15980"/>
    </ligand>
</feature>
<keyword evidence="10" id="KW-1185">Reference proteome</keyword>
<dbReference type="NCBIfam" id="TIGR00018">
    <property type="entry name" value="panC"/>
    <property type="match status" value="1"/>
</dbReference>
<comment type="pathway">
    <text evidence="1 8">Cofactor biosynthesis; (R)-pantothenate biosynthesis; (R)-pantothenate from (R)-pantoate and beta-alanine: step 1/1.</text>
</comment>
<proteinExistence type="inferred from homology"/>
<evidence type="ECO:0000256" key="2">
    <source>
        <dbReference type="ARBA" id="ARBA00009256"/>
    </source>
</evidence>
<keyword evidence="4 8" id="KW-0566">Pantothenate biosynthesis</keyword>
<dbReference type="Gene3D" id="3.40.50.620">
    <property type="entry name" value="HUPs"/>
    <property type="match status" value="1"/>
</dbReference>
<evidence type="ECO:0000256" key="8">
    <source>
        <dbReference type="HAMAP-Rule" id="MF_00158"/>
    </source>
</evidence>
<dbReference type="AlphaFoldDB" id="A0A916JQP8"/>
<keyword evidence="6 8" id="KW-0067">ATP-binding</keyword>
<dbReference type="GO" id="GO:0015940">
    <property type="term" value="P:pantothenate biosynthetic process"/>
    <property type="evidence" value="ECO:0007669"/>
    <property type="project" value="UniProtKB-UniRule"/>
</dbReference>
<reference evidence="9" key="1">
    <citation type="submission" date="2021-04" db="EMBL/GenBank/DDBJ databases">
        <authorList>
            <person name="Rodrigo-Torres L."/>
            <person name="Arahal R. D."/>
            <person name="Lucena T."/>
        </authorList>
    </citation>
    <scope>NUCLEOTIDE SEQUENCE</scope>
    <source>
        <strain evidence="9">AS29M-1</strain>
    </source>
</reference>
<dbReference type="RefSeq" id="WP_258543562.1">
    <property type="nucleotide sequence ID" value="NZ_OU015584.1"/>
</dbReference>
<feature type="binding site" evidence="8">
    <location>
        <position position="59"/>
    </location>
    <ligand>
        <name>beta-alanine</name>
        <dbReference type="ChEBI" id="CHEBI:57966"/>
    </ligand>
</feature>
<comment type="similarity">
    <text evidence="2 8">Belongs to the pantothenate synthetase family.</text>
</comment>
<feature type="binding site" evidence="8">
    <location>
        <begin position="183"/>
        <end position="186"/>
    </location>
    <ligand>
        <name>ATP</name>
        <dbReference type="ChEBI" id="CHEBI:30616"/>
    </ligand>
</feature>
<dbReference type="Pfam" id="PF02569">
    <property type="entry name" value="Pantoate_ligase"/>
    <property type="match status" value="1"/>
</dbReference>
<dbReference type="KEGG" id="ptan:CRYO30217_03383"/>
<organism evidence="9 10">
    <name type="scientific">Parvicella tangerina</name>
    <dbReference type="NCBI Taxonomy" id="2829795"/>
    <lineage>
        <taxon>Bacteria</taxon>
        <taxon>Pseudomonadati</taxon>
        <taxon>Bacteroidota</taxon>
        <taxon>Flavobacteriia</taxon>
        <taxon>Flavobacteriales</taxon>
        <taxon>Parvicellaceae</taxon>
        <taxon>Parvicella</taxon>
    </lineage>
</organism>
<dbReference type="Gene3D" id="3.30.1300.10">
    <property type="entry name" value="Pantoate-beta-alanine ligase, C-terminal domain"/>
    <property type="match status" value="1"/>
</dbReference>
<keyword evidence="5 8" id="KW-0547">Nucleotide-binding</keyword>
<evidence type="ECO:0000256" key="5">
    <source>
        <dbReference type="ARBA" id="ARBA00022741"/>
    </source>
</evidence>
<sequence>MKVFTTQESLKEELKKHSGKTIGFVPTMGALHRGHTSLLTKAKTSCDVVVCSIFVNPTQFNDPKDYQSYPIQIEEDKKKLEEVGCDLLYLPNDVKDVYMNEKEFNVDLGVLDQVMEGRNRPGHFKGVMRVVKLLFEIVNPTHAFFGLKDYQQYLIVKKMVDELDMGIHIVGCETIREADGLAMSSRNLLLTFTQRQVATTLIKTLHYCKDHYTGSNIADLEKRSLAMMQQYGEPEYFVIRRADNLEEVPEGYTGEVRAFVVCRIGKVRLIDNLQIN</sequence>
<evidence type="ECO:0000256" key="7">
    <source>
        <dbReference type="ARBA" id="ARBA00048258"/>
    </source>
</evidence>
<evidence type="ECO:0000256" key="6">
    <source>
        <dbReference type="ARBA" id="ARBA00022840"/>
    </source>
</evidence>
<dbReference type="Proteomes" id="UP000683507">
    <property type="component" value="Chromosome"/>
</dbReference>
<evidence type="ECO:0000313" key="10">
    <source>
        <dbReference type="Proteomes" id="UP000683507"/>
    </source>
</evidence>
<gene>
    <name evidence="8 9" type="primary">panC</name>
    <name evidence="9" type="ORF">CRYO30217_03383</name>
</gene>
<dbReference type="PANTHER" id="PTHR21299">
    <property type="entry name" value="CYTIDYLATE KINASE/PANTOATE-BETA-ALANINE LIGASE"/>
    <property type="match status" value="1"/>
</dbReference>
<feature type="active site" description="Proton donor" evidence="8">
    <location>
        <position position="35"/>
    </location>
</feature>
<comment type="subcellular location">
    <subcellularLocation>
        <location evidence="8">Cytoplasm</location>
    </subcellularLocation>
</comment>
<feature type="binding site" evidence="8">
    <location>
        <position position="175"/>
    </location>
    <ligand>
        <name>ATP</name>
        <dbReference type="ChEBI" id="CHEBI:30616"/>
    </ligand>
</feature>
<evidence type="ECO:0000256" key="1">
    <source>
        <dbReference type="ARBA" id="ARBA00004990"/>
    </source>
</evidence>
<dbReference type="GO" id="GO:0004592">
    <property type="term" value="F:pantoate-beta-alanine ligase activity"/>
    <property type="evidence" value="ECO:0007669"/>
    <property type="project" value="UniProtKB-UniRule"/>
</dbReference>